<evidence type="ECO:0000313" key="1">
    <source>
        <dbReference type="EMBL" id="GAC03879.1"/>
    </source>
</evidence>
<comment type="caution">
    <text evidence="1">The sequence shown here is derived from an EMBL/GenBank/DDBJ whole genome shotgun (WGS) entry which is preliminary data.</text>
</comment>
<protein>
    <submittedName>
        <fullName evidence="1">Uncharacterized protein</fullName>
    </submittedName>
</protein>
<sequence length="40" mass="4267">MGASATFSWGGFFVEPGISVGSGDYSSPQLLFQAGYLWTF</sequence>
<accession>A0ABQ0I3J6</accession>
<reference evidence="1 2" key="1">
    <citation type="journal article" date="2014" name="Environ. Microbiol.">
        <title>Comparative genomics of the marine bacterial genus Glaciecola reveals the high degree of genomic diversity and genomic characteristic for cold adaptation.</title>
        <authorList>
            <person name="Qin Q.L."/>
            <person name="Xie B.B."/>
            <person name="Yu Y."/>
            <person name="Shu Y.L."/>
            <person name="Rong J.C."/>
            <person name="Zhang Y.J."/>
            <person name="Zhao D.L."/>
            <person name="Chen X.L."/>
            <person name="Zhang X.Y."/>
            <person name="Chen B."/>
            <person name="Zhou B.C."/>
            <person name="Zhang Y.Z."/>
        </authorList>
    </citation>
    <scope>NUCLEOTIDE SEQUENCE [LARGE SCALE GENOMIC DNA]</scope>
    <source>
        <strain evidence="1 2">NO2</strain>
    </source>
</reference>
<proteinExistence type="predicted"/>
<dbReference type="EMBL" id="BAEK01000020">
    <property type="protein sequence ID" value="GAC03879.1"/>
    <property type="molecule type" value="Genomic_DNA"/>
</dbReference>
<dbReference type="Proteomes" id="UP000008372">
    <property type="component" value="Unassembled WGS sequence"/>
</dbReference>
<name>A0ABQ0I3J6_9ALTE</name>
<keyword evidence="2" id="KW-1185">Reference proteome</keyword>
<organism evidence="1 2">
    <name type="scientific">Paraglaciecola agarilytica NO2</name>
    <dbReference type="NCBI Taxonomy" id="1125747"/>
    <lineage>
        <taxon>Bacteria</taxon>
        <taxon>Pseudomonadati</taxon>
        <taxon>Pseudomonadota</taxon>
        <taxon>Gammaproteobacteria</taxon>
        <taxon>Alteromonadales</taxon>
        <taxon>Alteromonadaceae</taxon>
        <taxon>Paraglaciecola</taxon>
    </lineage>
</organism>
<evidence type="ECO:0000313" key="2">
    <source>
        <dbReference type="Proteomes" id="UP000008372"/>
    </source>
</evidence>
<gene>
    <name evidence="1" type="ORF">GAGA_1016</name>
</gene>